<gene>
    <name evidence="7" type="ORF">PR048_018085</name>
</gene>
<keyword evidence="8" id="KW-1185">Reference proteome</keyword>
<sequence>MFFEPVLDIRSPMRRRIILLEHPIVVRKTKVHERLQMVTKESFVAIAIEFSGGYRPLRGSEKEREHKKFIIYSIYAWGSSMLLLLVCLLMDLLPGMPAHVVSPKIGQDRCWFTTKEAEAAYFYGPMGLIVVCNVILFVLTALRILQLKKETAMLKGEESRRHDVEENKQRFVLYLKLFVVMGVNWGMEVISFIVGGPQYLWYITDIGNTLQGVLIFLIFVWKDKIRRLLAKRLCPRLARGSGEGGSHVRGTMSRSVATPTSSFSLTKATTNGSGETTRMTREESDVV</sequence>
<dbReference type="Pfam" id="PF00002">
    <property type="entry name" value="7tm_2"/>
    <property type="match status" value="1"/>
</dbReference>
<keyword evidence="4 6" id="KW-0472">Membrane</keyword>
<feature type="compositionally biased region" description="Basic and acidic residues" evidence="5">
    <location>
        <begin position="278"/>
        <end position="287"/>
    </location>
</feature>
<feature type="transmembrane region" description="Helical" evidence="6">
    <location>
        <begin position="199"/>
        <end position="221"/>
    </location>
</feature>
<feature type="transmembrane region" description="Helical" evidence="6">
    <location>
        <begin position="69"/>
        <end position="93"/>
    </location>
</feature>
<evidence type="ECO:0000256" key="6">
    <source>
        <dbReference type="SAM" id="Phobius"/>
    </source>
</evidence>
<evidence type="ECO:0000256" key="2">
    <source>
        <dbReference type="ARBA" id="ARBA00022692"/>
    </source>
</evidence>
<dbReference type="Proteomes" id="UP001159363">
    <property type="component" value="Chromosome 5"/>
</dbReference>
<feature type="transmembrane region" description="Helical" evidence="6">
    <location>
        <begin position="121"/>
        <end position="145"/>
    </location>
</feature>
<name>A0ABQ9HBF0_9NEOP</name>
<dbReference type="InterPro" id="IPR000832">
    <property type="entry name" value="GPCR_2_secretin-like"/>
</dbReference>
<keyword evidence="3 6" id="KW-1133">Transmembrane helix</keyword>
<evidence type="ECO:0008006" key="9">
    <source>
        <dbReference type="Google" id="ProtNLM"/>
    </source>
</evidence>
<comment type="subcellular location">
    <subcellularLocation>
        <location evidence="1">Membrane</location>
        <topology evidence="1">Multi-pass membrane protein</topology>
    </subcellularLocation>
</comment>
<keyword evidence="2 6" id="KW-0812">Transmembrane</keyword>
<evidence type="ECO:0000256" key="1">
    <source>
        <dbReference type="ARBA" id="ARBA00004141"/>
    </source>
</evidence>
<feature type="transmembrane region" description="Helical" evidence="6">
    <location>
        <begin position="171"/>
        <end position="193"/>
    </location>
</feature>
<organism evidence="7 8">
    <name type="scientific">Dryococelus australis</name>
    <dbReference type="NCBI Taxonomy" id="614101"/>
    <lineage>
        <taxon>Eukaryota</taxon>
        <taxon>Metazoa</taxon>
        <taxon>Ecdysozoa</taxon>
        <taxon>Arthropoda</taxon>
        <taxon>Hexapoda</taxon>
        <taxon>Insecta</taxon>
        <taxon>Pterygota</taxon>
        <taxon>Neoptera</taxon>
        <taxon>Polyneoptera</taxon>
        <taxon>Phasmatodea</taxon>
        <taxon>Verophasmatodea</taxon>
        <taxon>Anareolatae</taxon>
        <taxon>Phasmatidae</taxon>
        <taxon>Eurycanthinae</taxon>
        <taxon>Dryococelus</taxon>
    </lineage>
</organism>
<accession>A0ABQ9HBF0</accession>
<dbReference type="CDD" id="cd15039">
    <property type="entry name" value="7tmB3_Methuselah-like"/>
    <property type="match status" value="1"/>
</dbReference>
<protein>
    <recommendedName>
        <fullName evidence="9">G-protein coupled receptors family 2 profile 2 domain-containing protein</fullName>
    </recommendedName>
</protein>
<dbReference type="InterPro" id="IPR051384">
    <property type="entry name" value="Mth_GPCR"/>
</dbReference>
<evidence type="ECO:0000313" key="7">
    <source>
        <dbReference type="EMBL" id="KAJ8881599.1"/>
    </source>
</evidence>
<evidence type="ECO:0000256" key="4">
    <source>
        <dbReference type="ARBA" id="ARBA00023136"/>
    </source>
</evidence>
<feature type="compositionally biased region" description="Polar residues" evidence="5">
    <location>
        <begin position="252"/>
        <end position="277"/>
    </location>
</feature>
<comment type="caution">
    <text evidence="7">The sequence shown here is derived from an EMBL/GenBank/DDBJ whole genome shotgun (WGS) entry which is preliminary data.</text>
</comment>
<dbReference type="Gene3D" id="1.20.1070.10">
    <property type="entry name" value="Rhodopsin 7-helix transmembrane proteins"/>
    <property type="match status" value="1"/>
</dbReference>
<evidence type="ECO:0000256" key="5">
    <source>
        <dbReference type="SAM" id="MobiDB-lite"/>
    </source>
</evidence>
<proteinExistence type="predicted"/>
<dbReference type="EMBL" id="JARBHB010000006">
    <property type="protein sequence ID" value="KAJ8881599.1"/>
    <property type="molecule type" value="Genomic_DNA"/>
</dbReference>
<dbReference type="PANTHER" id="PTHR47154">
    <property type="entry name" value="G-PROTEIN COUPLED RECEPTOR MTH-RELATED"/>
    <property type="match status" value="1"/>
</dbReference>
<reference evidence="7 8" key="1">
    <citation type="submission" date="2023-02" db="EMBL/GenBank/DDBJ databases">
        <title>LHISI_Scaffold_Assembly.</title>
        <authorList>
            <person name="Stuart O.P."/>
            <person name="Cleave R."/>
            <person name="Magrath M.J.L."/>
            <person name="Mikheyev A.S."/>
        </authorList>
    </citation>
    <scope>NUCLEOTIDE SEQUENCE [LARGE SCALE GENOMIC DNA]</scope>
    <source>
        <strain evidence="7">Daus_M_001</strain>
        <tissue evidence="7">Leg muscle</tissue>
    </source>
</reference>
<dbReference type="PANTHER" id="PTHR47154:SF2">
    <property type="entry name" value="G-PROTEIN COUPLED RECEPTOR MTH-RELATED"/>
    <property type="match status" value="1"/>
</dbReference>
<evidence type="ECO:0000256" key="3">
    <source>
        <dbReference type="ARBA" id="ARBA00022989"/>
    </source>
</evidence>
<evidence type="ECO:0000313" key="8">
    <source>
        <dbReference type="Proteomes" id="UP001159363"/>
    </source>
</evidence>
<feature type="region of interest" description="Disordered" evidence="5">
    <location>
        <begin position="239"/>
        <end position="287"/>
    </location>
</feature>